<dbReference type="EMBL" id="SJPX01000001">
    <property type="protein sequence ID" value="TWU57367.1"/>
    <property type="molecule type" value="Genomic_DNA"/>
</dbReference>
<protein>
    <submittedName>
        <fullName evidence="3">Suppressor of fused protein (SUFU)</fullName>
    </submittedName>
</protein>
<evidence type="ECO:0000256" key="1">
    <source>
        <dbReference type="SAM" id="MobiDB-lite"/>
    </source>
</evidence>
<reference evidence="3 4" key="1">
    <citation type="submission" date="2019-02" db="EMBL/GenBank/DDBJ databases">
        <title>Deep-cultivation of Planctomycetes and their phenomic and genomic characterization uncovers novel biology.</title>
        <authorList>
            <person name="Wiegand S."/>
            <person name="Jogler M."/>
            <person name="Boedeker C."/>
            <person name="Pinto D."/>
            <person name="Vollmers J."/>
            <person name="Rivas-Marin E."/>
            <person name="Kohn T."/>
            <person name="Peeters S.H."/>
            <person name="Heuer A."/>
            <person name="Rast P."/>
            <person name="Oberbeckmann S."/>
            <person name="Bunk B."/>
            <person name="Jeske O."/>
            <person name="Meyerdierks A."/>
            <person name="Storesund J.E."/>
            <person name="Kallscheuer N."/>
            <person name="Luecker S."/>
            <person name="Lage O.M."/>
            <person name="Pohl T."/>
            <person name="Merkel B.J."/>
            <person name="Hornburger P."/>
            <person name="Mueller R.-W."/>
            <person name="Bruemmer F."/>
            <person name="Labrenz M."/>
            <person name="Spormann A.M."/>
            <person name="Op Den Camp H."/>
            <person name="Overmann J."/>
            <person name="Amann R."/>
            <person name="Jetten M.S.M."/>
            <person name="Mascher T."/>
            <person name="Medema M.H."/>
            <person name="Devos D.P."/>
            <person name="Kaster A.-K."/>
            <person name="Ovreas L."/>
            <person name="Rohde M."/>
            <person name="Galperin M.Y."/>
            <person name="Jogler C."/>
        </authorList>
    </citation>
    <scope>NUCLEOTIDE SEQUENCE [LARGE SCALE GENOMIC DNA]</scope>
    <source>
        <strain evidence="3 4">Poly59</strain>
    </source>
</reference>
<dbReference type="Pfam" id="PF05076">
    <property type="entry name" value="SUFU"/>
    <property type="match status" value="1"/>
</dbReference>
<dbReference type="Proteomes" id="UP000317977">
    <property type="component" value="Unassembled WGS sequence"/>
</dbReference>
<gene>
    <name evidence="3" type="ORF">Poly59_02740</name>
</gene>
<dbReference type="AlphaFoldDB" id="A0A5C6FA51"/>
<evidence type="ECO:0000313" key="3">
    <source>
        <dbReference type="EMBL" id="TWU57367.1"/>
    </source>
</evidence>
<feature type="compositionally biased region" description="Low complexity" evidence="1">
    <location>
        <begin position="165"/>
        <end position="181"/>
    </location>
</feature>
<feature type="domain" description="Suppressor of fused-like" evidence="2">
    <location>
        <begin position="222"/>
        <end position="374"/>
    </location>
</feature>
<dbReference type="RefSeq" id="WP_146532284.1">
    <property type="nucleotide sequence ID" value="NZ_SJPX01000001.1"/>
</dbReference>
<comment type="caution">
    <text evidence="3">The sequence shown here is derived from an EMBL/GenBank/DDBJ whole genome shotgun (WGS) entry which is preliminary data.</text>
</comment>
<evidence type="ECO:0000313" key="4">
    <source>
        <dbReference type="Proteomes" id="UP000317977"/>
    </source>
</evidence>
<organism evidence="3 4">
    <name type="scientific">Rubripirellula reticaptiva</name>
    <dbReference type="NCBI Taxonomy" id="2528013"/>
    <lineage>
        <taxon>Bacteria</taxon>
        <taxon>Pseudomonadati</taxon>
        <taxon>Planctomycetota</taxon>
        <taxon>Planctomycetia</taxon>
        <taxon>Pirellulales</taxon>
        <taxon>Pirellulaceae</taxon>
        <taxon>Rubripirellula</taxon>
    </lineage>
</organism>
<dbReference type="OrthoDB" id="255288at2"/>
<feature type="region of interest" description="Disordered" evidence="1">
    <location>
        <begin position="154"/>
        <end position="187"/>
    </location>
</feature>
<name>A0A5C6FA51_9BACT</name>
<sequence length="386" mass="41898">MPRHWFLKTKHGKSDPITSKTLIRLVTAGKVKPASGISSDGIDWIKAEQIKGLPFPKDEPDRYWVRTRKGDAGPFTLPKLAKLVAAGRVKPAAMVSRDGKRWTQAQQFPGLPFPSPVQPPVSETPTAVQPTETIVATATTESLKLDIPANDTIEAEEPELQTPDTETVATETPELETPAAETNDRPGPLVRSAAAAVREAEFLCRFGAVGSIDRQADSSIAVQVHSANSMRPVTTIVTSGLSDYPMQASAGANSSRAELVLYTDDPKPESIQLLREIAESTIHQNDSIGYGSVYEHGSPIFPGTELDGCLFMIPNIPSDFAIRNAVAIEDQPLQLLWVVPTTSLERALIARQGVAVFCQWMDRFGHGLLINPRRSCLAAVARVTNY</sequence>
<evidence type="ECO:0000259" key="2">
    <source>
        <dbReference type="Pfam" id="PF05076"/>
    </source>
</evidence>
<proteinExistence type="predicted"/>
<dbReference type="InterPro" id="IPR020941">
    <property type="entry name" value="SUFU-like_domain"/>
</dbReference>
<accession>A0A5C6FA51</accession>
<keyword evidence="4" id="KW-1185">Reference proteome</keyword>